<feature type="region of interest" description="Disordered" evidence="1">
    <location>
        <begin position="33"/>
        <end position="63"/>
    </location>
</feature>
<evidence type="ECO:0000313" key="3">
    <source>
        <dbReference type="Proteomes" id="UP001642483"/>
    </source>
</evidence>
<protein>
    <submittedName>
        <fullName evidence="2">Uncharacterized protein</fullName>
    </submittedName>
</protein>
<comment type="caution">
    <text evidence="2">The sequence shown here is derived from an EMBL/GenBank/DDBJ whole genome shotgun (WGS) entry which is preliminary data.</text>
</comment>
<reference evidence="2 3" key="1">
    <citation type="submission" date="2024-02" db="EMBL/GenBank/DDBJ databases">
        <authorList>
            <person name="Daric V."/>
            <person name="Darras S."/>
        </authorList>
    </citation>
    <scope>NUCLEOTIDE SEQUENCE [LARGE SCALE GENOMIC DNA]</scope>
</reference>
<keyword evidence="3" id="KW-1185">Reference proteome</keyword>
<proteinExistence type="predicted"/>
<name>A0ABP0GJY3_CLALP</name>
<organism evidence="2 3">
    <name type="scientific">Clavelina lepadiformis</name>
    <name type="common">Light-bulb sea squirt</name>
    <name type="synonym">Ascidia lepadiformis</name>
    <dbReference type="NCBI Taxonomy" id="159417"/>
    <lineage>
        <taxon>Eukaryota</taxon>
        <taxon>Metazoa</taxon>
        <taxon>Chordata</taxon>
        <taxon>Tunicata</taxon>
        <taxon>Ascidiacea</taxon>
        <taxon>Aplousobranchia</taxon>
        <taxon>Clavelinidae</taxon>
        <taxon>Clavelina</taxon>
    </lineage>
</organism>
<feature type="compositionally biased region" description="Polar residues" evidence="1">
    <location>
        <begin position="36"/>
        <end position="50"/>
    </location>
</feature>
<gene>
    <name evidence="2" type="ORF">CVLEPA_LOCUS24810</name>
</gene>
<sequence>MKNFKFYRHYRCFQHNFSMSMFLVSSPDFQLDDNTSDTPAVASPTVTFTDLTRPDSPLPQSSS</sequence>
<dbReference type="EMBL" id="CAWYQH010000130">
    <property type="protein sequence ID" value="CAK8692060.1"/>
    <property type="molecule type" value="Genomic_DNA"/>
</dbReference>
<evidence type="ECO:0000313" key="2">
    <source>
        <dbReference type="EMBL" id="CAK8692060.1"/>
    </source>
</evidence>
<dbReference type="Proteomes" id="UP001642483">
    <property type="component" value="Unassembled WGS sequence"/>
</dbReference>
<evidence type="ECO:0000256" key="1">
    <source>
        <dbReference type="SAM" id="MobiDB-lite"/>
    </source>
</evidence>
<accession>A0ABP0GJY3</accession>